<comment type="similarity">
    <text evidence="1 6">Belongs to the glycosyl hydrolase 1 family.</text>
</comment>
<reference evidence="7" key="1">
    <citation type="journal article" date="2016" name="Gigascience">
        <title>De novo construction of an expanded transcriptome assembly for the western tarnished plant bug, Lygus hesperus.</title>
        <authorList>
            <person name="Tassone E.E."/>
            <person name="Geib S.M."/>
            <person name="Hall B."/>
            <person name="Fabrick J.A."/>
            <person name="Brent C.S."/>
            <person name="Hull J.J."/>
        </authorList>
    </citation>
    <scope>NUCLEOTIDE SEQUENCE</scope>
</reference>
<dbReference type="PRINTS" id="PR00131">
    <property type="entry name" value="GLHYDRLASE1"/>
</dbReference>
<evidence type="ECO:0000256" key="6">
    <source>
        <dbReference type="RuleBase" id="RU003690"/>
    </source>
</evidence>
<organism evidence="7">
    <name type="scientific">Lygus hesperus</name>
    <name type="common">Western plant bug</name>
    <dbReference type="NCBI Taxonomy" id="30085"/>
    <lineage>
        <taxon>Eukaryota</taxon>
        <taxon>Metazoa</taxon>
        <taxon>Ecdysozoa</taxon>
        <taxon>Arthropoda</taxon>
        <taxon>Hexapoda</taxon>
        <taxon>Insecta</taxon>
        <taxon>Pterygota</taxon>
        <taxon>Neoptera</taxon>
        <taxon>Paraneoptera</taxon>
        <taxon>Hemiptera</taxon>
        <taxon>Heteroptera</taxon>
        <taxon>Panheteroptera</taxon>
        <taxon>Cimicomorpha</taxon>
        <taxon>Miridae</taxon>
        <taxon>Mirini</taxon>
        <taxon>Lygus</taxon>
    </lineage>
</organism>
<dbReference type="GO" id="GO:0008422">
    <property type="term" value="F:beta-glucosidase activity"/>
    <property type="evidence" value="ECO:0007669"/>
    <property type="project" value="TreeGrafter"/>
</dbReference>
<evidence type="ECO:0000256" key="3">
    <source>
        <dbReference type="ARBA" id="ARBA00022801"/>
    </source>
</evidence>
<dbReference type="EMBL" id="GDHC01003766">
    <property type="protein sequence ID" value="JAQ14863.1"/>
    <property type="molecule type" value="Transcribed_RNA"/>
</dbReference>
<dbReference type="PANTHER" id="PTHR10353:SF36">
    <property type="entry name" value="LP05116P"/>
    <property type="match status" value="1"/>
</dbReference>
<dbReference type="InterPro" id="IPR033132">
    <property type="entry name" value="GH_1_N_CS"/>
</dbReference>
<accession>A0A146M523</accession>
<evidence type="ECO:0000256" key="4">
    <source>
        <dbReference type="ARBA" id="ARBA00023180"/>
    </source>
</evidence>
<dbReference type="Gene3D" id="3.20.20.80">
    <property type="entry name" value="Glycosidases"/>
    <property type="match status" value="1"/>
</dbReference>
<dbReference type="PROSITE" id="PS00653">
    <property type="entry name" value="GLYCOSYL_HYDROL_F1_2"/>
    <property type="match status" value="1"/>
</dbReference>
<protein>
    <submittedName>
        <fullName evidence="7">Myrosinase 1</fullName>
    </submittedName>
</protein>
<dbReference type="InterPro" id="IPR001360">
    <property type="entry name" value="Glyco_hydro_1"/>
</dbReference>
<evidence type="ECO:0000313" key="7">
    <source>
        <dbReference type="EMBL" id="JAQ14863.1"/>
    </source>
</evidence>
<dbReference type="SUPFAM" id="SSF51445">
    <property type="entry name" value="(Trans)glycosidases"/>
    <property type="match status" value="1"/>
</dbReference>
<dbReference type="Pfam" id="PF00232">
    <property type="entry name" value="Glyco_hydro_1"/>
    <property type="match status" value="1"/>
</dbReference>
<keyword evidence="4" id="KW-0325">Glycoprotein</keyword>
<keyword evidence="5" id="KW-0326">Glycosidase</keyword>
<dbReference type="FunFam" id="3.20.20.80:FF:000013">
    <property type="entry name" value="lactase-phlorizin hydrolase"/>
    <property type="match status" value="1"/>
</dbReference>
<evidence type="ECO:0000256" key="1">
    <source>
        <dbReference type="ARBA" id="ARBA00010838"/>
    </source>
</evidence>
<dbReference type="GO" id="GO:0005975">
    <property type="term" value="P:carbohydrate metabolic process"/>
    <property type="evidence" value="ECO:0007669"/>
    <property type="project" value="InterPro"/>
</dbReference>
<sequence>SIKIIHIKPEHILLQIVYILVDARMSYLSLTLIILAFSQSVFCNDGLPIAAHTMFPKGFMFGAATAAFQIEGGWNADGKGMSIWDNITHEHPDFIVMNENADVTDDSYHLYKEDVRLLKTIGFQVYRFSISWPRVLPNGRTSYINKAGIDYYMNLIDELLANGIQPMVTLYHWDLPQALQDIGGWLNPDIAELFEQYADLMFQTYGNKVKWWITINEPFSVIWGYGGNAGAPNLNLHGTGDYLSGHNLLRAHGKAYRLYQKKYSHQGGKLSMAFCGPMCQPKTESKEDIAAAERCYQFSYGWFAHPVFKGDYPPVMRELVDKNSKEEGRTVSRLPYFTQEEISEINGTVDFFGLNYYTTNLINDGVIGDFPSVTRDAHYLTSFDPSWQSSEADWLKIVPQGIRLLSNKIREEYNNPIVIVTENGYPQASQDDYERISYFESHFAELRRAIYEDNCNIVGHTTWSIIDNFEWKQGYTNKFGIVSVDFNNPNRTRTLRRSAQWFQHYLAMHKLIQ</sequence>
<gene>
    <name evidence="7" type="primary">MYRO1_26</name>
    <name evidence="7" type="ORF">g.79881</name>
</gene>
<dbReference type="PANTHER" id="PTHR10353">
    <property type="entry name" value="GLYCOSYL HYDROLASE"/>
    <property type="match status" value="1"/>
</dbReference>
<evidence type="ECO:0000256" key="2">
    <source>
        <dbReference type="ARBA" id="ARBA00011738"/>
    </source>
</evidence>
<name>A0A146M523_LYGHE</name>
<proteinExistence type="inferred from homology"/>
<comment type="subunit">
    <text evidence="2">Homodimer.</text>
</comment>
<keyword evidence="3" id="KW-0378">Hydrolase</keyword>
<feature type="non-terminal residue" evidence="7">
    <location>
        <position position="1"/>
    </location>
</feature>
<dbReference type="InterPro" id="IPR017853">
    <property type="entry name" value="GH"/>
</dbReference>
<dbReference type="AlphaFoldDB" id="A0A146M523"/>
<evidence type="ECO:0000256" key="5">
    <source>
        <dbReference type="ARBA" id="ARBA00023295"/>
    </source>
</evidence>